<dbReference type="InterPro" id="IPR003593">
    <property type="entry name" value="AAA+_ATPase"/>
</dbReference>
<gene>
    <name evidence="2" type="ORF">K340107D12_04520</name>
</gene>
<evidence type="ECO:0000259" key="1">
    <source>
        <dbReference type="SMART" id="SM00382"/>
    </source>
</evidence>
<dbReference type="SUPFAM" id="SSF52540">
    <property type="entry name" value="P-loop containing nucleoside triphosphate hydrolases"/>
    <property type="match status" value="2"/>
</dbReference>
<dbReference type="RefSeq" id="WP_227209644.1">
    <property type="nucleotide sequence ID" value="NZ_BAABZQ010000001.1"/>
</dbReference>
<feature type="domain" description="AAA+ ATPase" evidence="1">
    <location>
        <begin position="721"/>
        <end position="866"/>
    </location>
</feature>
<dbReference type="Proteomes" id="UP001600941">
    <property type="component" value="Unassembled WGS sequence"/>
</dbReference>
<dbReference type="SMART" id="SM00382">
    <property type="entry name" value="AAA"/>
    <property type="match status" value="2"/>
</dbReference>
<sequence length="1120" mass="124538">MKYSKVFLYAIKMAENHKRENAGFSGEDRILLEIIKAAGMPVELMAGYLHLAPDDAMLQEVFDLNSVLKEVPAEDIIRYIRHHGNQETADDKRAEESCKLFLALCIAGAERRGERVLTSVRVLKTYINHTTTLSEVEIHRKEQIQHLVDKVGRLRETLLARIHGQEHAVNAFADGIWNAGITEAVNPERRKPSGIFLFAGPPGVGKTFLAEEAAKEMELPFLRLDMSGYSHKDSECDLAGFAKTYNNAKKGILTEFVEKNPRCVLLFDEVEKASRGVIHLFLQILDAGSLTDLYEGNKISFKDTIIIFTTNAGRTIYEAEDAPDAADLSPKKILDALGADVDPATGIPYFPQAVCSRMSTGYVLMFRHLQAKDLENICEQSFVKAAKQFEDTYQIKVVGEKSIFTSLLFAQGGQPDARNLSAKAGNFLRDELRKVFELFTKENIEKSLSALQTVKFITEIPEDKKEIRRLYKNPGQTDMLLLGTGEKDLERELKELRIHTAKDEEEAAGIVEAQNIQFAVLQMKPLCRSGRDADMSKTICCFDHVPLGASDLAEIRGWIRMLHRQIPELPIYLMEGEVEGAGQKAVIDKELERRLAAEGVCGVIRGGQKSGDGAAEQIRRIAKATYMQRMARQLKEQAKILTFDTAPIIEEGGKTIKVRLRDFALEQVLSAGDEKHVMTDAERPKVRFEDVIGADAAKEELKFFVQYLKEPGRFLAEGLTAPKGVLLYGPPGTGKTLLAKAMAGESGVTFLAAEASSFVKQYTGTGPAAIRELFGKARKYAPSVVFIDEIDTIGRQRTGGESGRAEEATLNALLTEMDGIKTDPRRPIFVLAATNYEVDRSAEGIGVIDQALSRRFDRKIRVGLPDEAARYRYLKLQTGKCQAAISEDILKQIAERSVGMSLANLESVVELAKRNAHKMRTAVTDRILDEAFELTMHGEKKDWGREYLERVARHEAGHALLSWKNGELPCYLTIAARGGHGGYMQKSSGERPIRTYEEMLGMIRTALGGKAAEIVYYGKKDGNSTGASGDLRQATGIARSIICSYGMDEEFGLAVYSEKEMQHGTLGDEVRQKVNEMLKQELTKAIEIVKESRNTIDLLVRQLLAKNQLGKEELKAILEQ</sequence>
<dbReference type="SUPFAM" id="SSF140990">
    <property type="entry name" value="FtsH protease domain-like"/>
    <property type="match status" value="1"/>
</dbReference>
<dbReference type="InterPro" id="IPR000642">
    <property type="entry name" value="Peptidase_M41"/>
</dbReference>
<dbReference type="Pfam" id="PF00004">
    <property type="entry name" value="AAA"/>
    <property type="match status" value="1"/>
</dbReference>
<dbReference type="Gene3D" id="1.20.58.760">
    <property type="entry name" value="Peptidase M41"/>
    <property type="match status" value="1"/>
</dbReference>
<evidence type="ECO:0000313" key="3">
    <source>
        <dbReference type="Proteomes" id="UP001600941"/>
    </source>
</evidence>
<organism evidence="2 3">
    <name type="scientific">Blautia parvula</name>
    <dbReference type="NCBI Taxonomy" id="2877527"/>
    <lineage>
        <taxon>Bacteria</taxon>
        <taxon>Bacillati</taxon>
        <taxon>Bacillota</taxon>
        <taxon>Clostridia</taxon>
        <taxon>Lachnospirales</taxon>
        <taxon>Lachnospiraceae</taxon>
        <taxon>Blautia</taxon>
    </lineage>
</organism>
<dbReference type="InterPro" id="IPR003959">
    <property type="entry name" value="ATPase_AAA_core"/>
</dbReference>
<comment type="caution">
    <text evidence="2">The sequence shown here is derived from an EMBL/GenBank/DDBJ whole genome shotgun (WGS) entry which is preliminary data.</text>
</comment>
<reference evidence="2 3" key="1">
    <citation type="submission" date="2024-04" db="EMBL/GenBank/DDBJ databases">
        <title>Defined microbial consortia suppress multidrug-resistant proinflammatory Enterobacteriaceae via ecological control.</title>
        <authorList>
            <person name="Furuichi M."/>
            <person name="Kawaguchi T."/>
            <person name="Pust M."/>
            <person name="Yasuma K."/>
            <person name="Plichta D."/>
            <person name="Hasegawa N."/>
            <person name="Ohya T."/>
            <person name="Bhattarai S."/>
            <person name="Sasajima S."/>
            <person name="Aoto Y."/>
            <person name="Tuganbaev T."/>
            <person name="Yaginuma M."/>
            <person name="Ueda M."/>
            <person name="Okahashi N."/>
            <person name="Amafuji K."/>
            <person name="Kiridooshi Y."/>
            <person name="Sugita K."/>
            <person name="Strazar M."/>
            <person name="Skelly A."/>
            <person name="Suda W."/>
            <person name="Hattori M."/>
            <person name="Nakamoto N."/>
            <person name="Caballero S."/>
            <person name="Norman J."/>
            <person name="Olle B."/>
            <person name="Tanoue T."/>
            <person name="Arita M."/>
            <person name="Bucci V."/>
            <person name="Atarashi K."/>
            <person name="Xavier R."/>
            <person name="Honda K."/>
        </authorList>
    </citation>
    <scope>NUCLEOTIDE SEQUENCE [LARGE SCALE GENOMIC DNA]</scope>
    <source>
        <strain evidence="3">k34-0107-D12</strain>
    </source>
</reference>
<name>A0ABQ0BM80_9FIRM</name>
<accession>A0ABQ0BM80</accession>
<dbReference type="Pfam" id="PF07724">
    <property type="entry name" value="AAA_2"/>
    <property type="match status" value="1"/>
</dbReference>
<dbReference type="PRINTS" id="PR00300">
    <property type="entry name" value="CLPPROTEASEA"/>
</dbReference>
<dbReference type="EMBL" id="BAABZQ010000001">
    <property type="protein sequence ID" value="GAA6497636.1"/>
    <property type="molecule type" value="Genomic_DNA"/>
</dbReference>
<dbReference type="PANTHER" id="PTHR23076:SF97">
    <property type="entry name" value="ATP-DEPENDENT ZINC METALLOPROTEASE YME1L1"/>
    <property type="match status" value="1"/>
</dbReference>
<feature type="domain" description="AAA+ ATPase" evidence="1">
    <location>
        <begin position="192"/>
        <end position="339"/>
    </location>
</feature>
<protein>
    <recommendedName>
        <fullName evidence="1">AAA+ ATPase domain-containing protein</fullName>
    </recommendedName>
</protein>
<proteinExistence type="predicted"/>
<dbReference type="Gene3D" id="3.40.50.300">
    <property type="entry name" value="P-loop containing nucleotide triphosphate hydrolases"/>
    <property type="match status" value="2"/>
</dbReference>
<evidence type="ECO:0000313" key="2">
    <source>
        <dbReference type="EMBL" id="GAA6497636.1"/>
    </source>
</evidence>
<dbReference type="Gene3D" id="1.10.8.60">
    <property type="match status" value="1"/>
</dbReference>
<keyword evidence="3" id="KW-1185">Reference proteome</keyword>
<dbReference type="InterPro" id="IPR001270">
    <property type="entry name" value="ClpA/B"/>
</dbReference>
<dbReference type="InterPro" id="IPR037219">
    <property type="entry name" value="Peptidase_M41-like"/>
</dbReference>
<dbReference type="PANTHER" id="PTHR23076">
    <property type="entry name" value="METALLOPROTEASE M41 FTSH"/>
    <property type="match status" value="1"/>
</dbReference>
<dbReference type="Pfam" id="PF01434">
    <property type="entry name" value="Peptidase_M41"/>
    <property type="match status" value="1"/>
</dbReference>
<dbReference type="InterPro" id="IPR027417">
    <property type="entry name" value="P-loop_NTPase"/>
</dbReference>